<accession>A0ABR8HL92</accession>
<gene>
    <name evidence="1" type="ORF">H6G48_00275</name>
</gene>
<sequence length="149" mass="15671">MFYQGWPGSNYYKGGICPAGGAHSAAGFNFVLPYESTGYPPQNPSQNPPPSSPPVISVEQKLVAGAWTMSVGGSGFSKGQSVVLTVTVTSISAFGRNQSTDTPSLQADYLGQIRYDVAMMCSFGIRKEFAVQARDVLTGRTSNVAGTSC</sequence>
<comment type="caution">
    <text evidence="1">The sequence shown here is derived from an EMBL/GenBank/DDBJ whole genome shotgun (WGS) entry which is preliminary data.</text>
</comment>
<dbReference type="EMBL" id="JACJSW010000012">
    <property type="protein sequence ID" value="MBD2620222.1"/>
    <property type="molecule type" value="Genomic_DNA"/>
</dbReference>
<dbReference type="Proteomes" id="UP000636187">
    <property type="component" value="Unassembled WGS sequence"/>
</dbReference>
<organism evidence="1 2">
    <name type="scientific">Microcystis flos-aquae FACHB-1344</name>
    <dbReference type="NCBI Taxonomy" id="2692899"/>
    <lineage>
        <taxon>Bacteria</taxon>
        <taxon>Bacillati</taxon>
        <taxon>Cyanobacteriota</taxon>
        <taxon>Cyanophyceae</taxon>
        <taxon>Oscillatoriophycideae</taxon>
        <taxon>Chroococcales</taxon>
        <taxon>Microcystaceae</taxon>
        <taxon>Microcystis</taxon>
    </lineage>
</organism>
<name>A0ABR8HL92_9CHRO</name>
<evidence type="ECO:0000313" key="2">
    <source>
        <dbReference type="Proteomes" id="UP000636187"/>
    </source>
</evidence>
<proteinExistence type="predicted"/>
<dbReference type="RefSeq" id="WP_190717950.1">
    <property type="nucleotide sequence ID" value="NZ_JACJSW010000012.1"/>
</dbReference>
<evidence type="ECO:0000313" key="1">
    <source>
        <dbReference type="EMBL" id="MBD2620222.1"/>
    </source>
</evidence>
<keyword evidence="2" id="KW-1185">Reference proteome</keyword>
<protein>
    <submittedName>
        <fullName evidence="1">Uncharacterized protein</fullName>
    </submittedName>
</protein>
<reference evidence="1 2" key="1">
    <citation type="journal article" date="2020" name="ISME J.">
        <title>Comparative genomics reveals insights into cyanobacterial evolution and habitat adaptation.</title>
        <authorList>
            <person name="Chen M.Y."/>
            <person name="Teng W.K."/>
            <person name="Zhao L."/>
            <person name="Hu C.X."/>
            <person name="Zhou Y.K."/>
            <person name="Han B.P."/>
            <person name="Song L.R."/>
            <person name="Shu W.S."/>
        </authorList>
    </citation>
    <scope>NUCLEOTIDE SEQUENCE [LARGE SCALE GENOMIC DNA]</scope>
    <source>
        <strain evidence="1 2">FACHB-1344</strain>
    </source>
</reference>